<proteinExistence type="predicted"/>
<organism evidence="1 2">
    <name type="scientific">Stenotrophomonas maltophilia</name>
    <name type="common">Pseudomonas maltophilia</name>
    <name type="synonym">Xanthomonas maltophilia</name>
    <dbReference type="NCBI Taxonomy" id="40324"/>
    <lineage>
        <taxon>Bacteria</taxon>
        <taxon>Pseudomonadati</taxon>
        <taxon>Pseudomonadota</taxon>
        <taxon>Gammaproteobacteria</taxon>
        <taxon>Lysobacterales</taxon>
        <taxon>Lysobacteraceae</taxon>
        <taxon>Stenotrophomonas</taxon>
        <taxon>Stenotrophomonas maltophilia group</taxon>
    </lineage>
</organism>
<dbReference type="Proteomes" id="UP001214521">
    <property type="component" value="Unassembled WGS sequence"/>
</dbReference>
<evidence type="ECO:0000313" key="2">
    <source>
        <dbReference type="Proteomes" id="UP001214521"/>
    </source>
</evidence>
<accession>A0AAI9FZT2</accession>
<dbReference type="EMBL" id="ABLOMU010000024">
    <property type="protein sequence ID" value="EKT4441766.1"/>
    <property type="molecule type" value="Genomic_DNA"/>
</dbReference>
<dbReference type="AlphaFoldDB" id="A0AAI9FZT2"/>
<gene>
    <name evidence="1" type="ORF">QEK83_002426</name>
</gene>
<name>A0AAI9FZT2_STEMA</name>
<reference evidence="1" key="1">
    <citation type="submission" date="2022-07" db="EMBL/GenBank/DDBJ databases">
        <authorList>
            <consortium name="Clinical and Environmental Microbiology Branch: Whole genome sequencing antimicrobial resistance pathogens in the healthcare setting"/>
        </authorList>
    </citation>
    <scope>NUCLEOTIDE SEQUENCE</scope>
    <source>
        <strain evidence="1">Stenotrophomonas_maltophilia_2021CK-00905</strain>
    </source>
</reference>
<protein>
    <submittedName>
        <fullName evidence="1">Uncharacterized protein</fullName>
    </submittedName>
</protein>
<sequence>MSRDLFSPEGRSNLLKRLIAHVLCIFQMLNESALVLSKKNVSLNQGLRFKEGVRHCQEIPAGFTHQVTVSLHVLYLVRQGKWMDIGMNIARLLGSGEIKLISDHLLKSLQCPIRAGVATFHFQLVFLGFRSSCHASLVSGYSNCRQYCTHAPNGLNPCRPVNADRWAWLRRMFAQQSPCQKSTCGKGHYSYHRPIPVCSSLLHDFPLLLARILPSGVSP</sequence>
<evidence type="ECO:0000313" key="1">
    <source>
        <dbReference type="EMBL" id="EKT4441766.1"/>
    </source>
</evidence>
<comment type="caution">
    <text evidence="1">The sequence shown here is derived from an EMBL/GenBank/DDBJ whole genome shotgun (WGS) entry which is preliminary data.</text>
</comment>